<reference evidence="4" key="1">
    <citation type="submission" date="2023-04" db="EMBL/GenBank/DDBJ databases">
        <title>Black Yeasts Isolated from many extreme environments.</title>
        <authorList>
            <person name="Coleine C."/>
            <person name="Stajich J.E."/>
            <person name="Selbmann L."/>
        </authorList>
    </citation>
    <scope>NUCLEOTIDE SEQUENCE</scope>
    <source>
        <strain evidence="4">CCFEE 5312</strain>
    </source>
</reference>
<evidence type="ECO:0000313" key="5">
    <source>
        <dbReference type="Proteomes" id="UP001271007"/>
    </source>
</evidence>
<dbReference type="PANTHER" id="PTHR31996:SF2">
    <property type="entry name" value="COILED-COIL DOMAIN-CONTAINING PROTEIN 115"/>
    <property type="match status" value="1"/>
</dbReference>
<sequence>MTDPVSLTDLNDRLDSLWTSYLQYLDAYTTAQTLLQKHMSGGFLSLARANFNARDGVTRYGKDFYHDRAVPSRRAVISATTDQGRETMKAEMVSWEAEPEDVPTEGVDGDAGAEEAKQQPSPPATPEPESKESSGPKSSNGRTTEDTAPSEKPSTPKAKVPLASDPLRWFGILIPQQLRSAQASFRTATDEAVIDAVNASRSMRECEVDIRKLRKEIKRAEKAVAVAKEERFVAT</sequence>
<dbReference type="GO" id="GO:0070072">
    <property type="term" value="P:vacuolar proton-transporting V-type ATPase complex assembly"/>
    <property type="evidence" value="ECO:0007669"/>
    <property type="project" value="InterPro"/>
</dbReference>
<organism evidence="4 5">
    <name type="scientific">Extremus antarcticus</name>
    <dbReference type="NCBI Taxonomy" id="702011"/>
    <lineage>
        <taxon>Eukaryota</taxon>
        <taxon>Fungi</taxon>
        <taxon>Dikarya</taxon>
        <taxon>Ascomycota</taxon>
        <taxon>Pezizomycotina</taxon>
        <taxon>Dothideomycetes</taxon>
        <taxon>Dothideomycetidae</taxon>
        <taxon>Mycosphaerellales</taxon>
        <taxon>Extremaceae</taxon>
        <taxon>Extremus</taxon>
    </lineage>
</organism>
<gene>
    <name evidence="4" type="ORF">LTR09_009660</name>
</gene>
<dbReference type="PANTHER" id="PTHR31996">
    <property type="entry name" value="COILED-COIL DOMAIN-CONTAINING PROTEIN 115"/>
    <property type="match status" value="1"/>
</dbReference>
<accession>A0AAJ0D8R7</accession>
<dbReference type="AlphaFoldDB" id="A0AAJ0D8R7"/>
<dbReference type="InterPro" id="IPR040357">
    <property type="entry name" value="Vma22/CCDC115"/>
</dbReference>
<dbReference type="EMBL" id="JAWDJX010000043">
    <property type="protein sequence ID" value="KAK3049006.1"/>
    <property type="molecule type" value="Genomic_DNA"/>
</dbReference>
<feature type="coiled-coil region" evidence="2">
    <location>
        <begin position="196"/>
        <end position="230"/>
    </location>
</feature>
<name>A0AAJ0D8R7_9PEZI</name>
<evidence type="ECO:0000256" key="1">
    <source>
        <dbReference type="ARBA" id="ARBA00093634"/>
    </source>
</evidence>
<evidence type="ECO:0000313" key="4">
    <source>
        <dbReference type="EMBL" id="KAK3049006.1"/>
    </source>
</evidence>
<protein>
    <recommendedName>
        <fullName evidence="1">Vacuolar ATPase assembly protein VMA22</fullName>
    </recommendedName>
</protein>
<dbReference type="GO" id="GO:1990871">
    <property type="term" value="C:Vma12-Vma22 assembly complex"/>
    <property type="evidence" value="ECO:0007669"/>
    <property type="project" value="TreeGrafter"/>
</dbReference>
<evidence type="ECO:0000256" key="3">
    <source>
        <dbReference type="SAM" id="MobiDB-lite"/>
    </source>
</evidence>
<keyword evidence="2" id="KW-0175">Coiled coil</keyword>
<dbReference type="Pfam" id="PF21730">
    <property type="entry name" value="Vma22_CCDC115"/>
    <property type="match status" value="1"/>
</dbReference>
<dbReference type="GO" id="GO:0051082">
    <property type="term" value="F:unfolded protein binding"/>
    <property type="evidence" value="ECO:0007669"/>
    <property type="project" value="TreeGrafter"/>
</dbReference>
<feature type="compositionally biased region" description="Acidic residues" evidence="3">
    <location>
        <begin position="97"/>
        <end position="113"/>
    </location>
</feature>
<feature type="region of interest" description="Disordered" evidence="3">
    <location>
        <begin position="79"/>
        <end position="162"/>
    </location>
</feature>
<comment type="caution">
    <text evidence="4">The sequence shown here is derived from an EMBL/GenBank/DDBJ whole genome shotgun (WGS) entry which is preliminary data.</text>
</comment>
<keyword evidence="5" id="KW-1185">Reference proteome</keyword>
<evidence type="ECO:0000256" key="2">
    <source>
        <dbReference type="SAM" id="Coils"/>
    </source>
</evidence>
<proteinExistence type="predicted"/>
<dbReference type="Proteomes" id="UP001271007">
    <property type="component" value="Unassembled WGS sequence"/>
</dbReference>